<dbReference type="Pfam" id="PF00633">
    <property type="entry name" value="HHH"/>
    <property type="match status" value="1"/>
</dbReference>
<dbReference type="InterPro" id="IPR003265">
    <property type="entry name" value="HhH-GPD_domain"/>
</dbReference>
<evidence type="ECO:0000256" key="3">
    <source>
        <dbReference type="ARBA" id="ARBA00022723"/>
    </source>
</evidence>
<evidence type="ECO:0000256" key="9">
    <source>
        <dbReference type="ARBA" id="ARBA00023295"/>
    </source>
</evidence>
<dbReference type="InterPro" id="IPR000445">
    <property type="entry name" value="HhH_motif"/>
</dbReference>
<evidence type="ECO:0000259" key="10">
    <source>
        <dbReference type="SMART" id="SM00478"/>
    </source>
</evidence>
<reference evidence="11" key="2">
    <citation type="submission" date="2019-03" db="EMBL/GenBank/DDBJ databases">
        <authorList>
            <person name="Chen S.-C."/>
            <person name="Wu S.-Y."/>
            <person name="Lai M.-C."/>
        </authorList>
    </citation>
    <scope>NUCLEOTIDE SEQUENCE</scope>
    <source>
        <strain evidence="11">ML15</strain>
    </source>
</reference>
<keyword evidence="4" id="KW-0227">DNA damage</keyword>
<reference evidence="11" key="1">
    <citation type="journal article" date="2005" name="Int. J. Syst. Evol. Microbiol.">
        <title>Methanofollis formosanus sp. nov., isolated from a fish pond.</title>
        <authorList>
            <person name="Wu S.Y."/>
            <person name="Chen S.C."/>
            <person name="Lai M.C."/>
        </authorList>
    </citation>
    <scope>NUCLEOTIDE SEQUENCE</scope>
    <source>
        <strain evidence="11">ML15</strain>
    </source>
</reference>
<dbReference type="AlphaFoldDB" id="A0A8G1EFL9"/>
<evidence type="ECO:0000256" key="4">
    <source>
        <dbReference type="ARBA" id="ARBA00022763"/>
    </source>
</evidence>
<evidence type="ECO:0000256" key="1">
    <source>
        <dbReference type="ARBA" id="ARBA00008343"/>
    </source>
</evidence>
<keyword evidence="12" id="KW-1185">Reference proteome</keyword>
<evidence type="ECO:0000256" key="6">
    <source>
        <dbReference type="ARBA" id="ARBA00023004"/>
    </source>
</evidence>
<dbReference type="EMBL" id="CP037968">
    <property type="protein sequence ID" value="QYZ78256.1"/>
    <property type="molecule type" value="Genomic_DNA"/>
</dbReference>
<evidence type="ECO:0000313" key="11">
    <source>
        <dbReference type="EMBL" id="QYZ78256.1"/>
    </source>
</evidence>
<dbReference type="KEGG" id="mfk:E2N92_01830"/>
<dbReference type="InterPro" id="IPR023170">
    <property type="entry name" value="HhH_base_excis_C"/>
</dbReference>
<evidence type="ECO:0000313" key="12">
    <source>
        <dbReference type="Proteomes" id="UP000826709"/>
    </source>
</evidence>
<dbReference type="GO" id="GO:0046872">
    <property type="term" value="F:metal ion binding"/>
    <property type="evidence" value="ECO:0007669"/>
    <property type="project" value="UniProtKB-KW"/>
</dbReference>
<dbReference type="SMART" id="SM00478">
    <property type="entry name" value="ENDO3c"/>
    <property type="match status" value="1"/>
</dbReference>
<dbReference type="OrthoDB" id="19248at2157"/>
<dbReference type="Gene3D" id="1.10.1670.10">
    <property type="entry name" value="Helix-hairpin-Helix base-excision DNA repair enzymes (C-terminal)"/>
    <property type="match status" value="1"/>
</dbReference>
<dbReference type="GO" id="GO:0051539">
    <property type="term" value="F:4 iron, 4 sulfur cluster binding"/>
    <property type="evidence" value="ECO:0007669"/>
    <property type="project" value="UniProtKB-KW"/>
</dbReference>
<feature type="domain" description="HhH-GPD" evidence="10">
    <location>
        <begin position="37"/>
        <end position="191"/>
    </location>
</feature>
<dbReference type="InterPro" id="IPR011257">
    <property type="entry name" value="DNA_glycosylase"/>
</dbReference>
<dbReference type="SUPFAM" id="SSF48150">
    <property type="entry name" value="DNA-glycosylase"/>
    <property type="match status" value="1"/>
</dbReference>
<name>A0A8G1EFL9_9EURY</name>
<evidence type="ECO:0000256" key="2">
    <source>
        <dbReference type="ARBA" id="ARBA00022485"/>
    </source>
</evidence>
<keyword evidence="8" id="KW-0234">DNA repair</keyword>
<keyword evidence="3" id="KW-0479">Metal-binding</keyword>
<sequence>MDIDARIQALLHELKERYGAISWWEAPPEEVLIGAVLTQQTRWEQVERAIANLKEAGCCSVTGIVRAERETVETAVRPTGFYRVKTERLKALCRRVEGLGGIEALAAMPTARVREELLAVRGVGEETADSILCYAFGRPAFVIDAYTRRVCRCLGVTVSDPELRRIFERALPADGEAYARAHAWIVEYAKEFCRTENRCERCRIRNLSE</sequence>
<keyword evidence="5" id="KW-0378">Hydrolase</keyword>
<dbReference type="Pfam" id="PF00730">
    <property type="entry name" value="HhH-GPD"/>
    <property type="match status" value="1"/>
</dbReference>
<dbReference type="PANTHER" id="PTHR10359">
    <property type="entry name" value="A/G-SPECIFIC ADENINE GLYCOSYLASE/ENDONUCLEASE III"/>
    <property type="match status" value="1"/>
</dbReference>
<gene>
    <name evidence="11" type="ORF">E2N92_01830</name>
</gene>
<evidence type="ECO:0000256" key="5">
    <source>
        <dbReference type="ARBA" id="ARBA00022801"/>
    </source>
</evidence>
<dbReference type="PIRSF" id="PIRSF001435">
    <property type="entry name" value="Nth"/>
    <property type="match status" value="1"/>
</dbReference>
<dbReference type="CDD" id="cd00056">
    <property type="entry name" value="ENDO3c"/>
    <property type="match status" value="1"/>
</dbReference>
<keyword evidence="7" id="KW-0411">Iron-sulfur</keyword>
<evidence type="ECO:0000256" key="7">
    <source>
        <dbReference type="ARBA" id="ARBA00023014"/>
    </source>
</evidence>
<organism evidence="11 12">
    <name type="scientific">Methanofollis formosanus</name>
    <dbReference type="NCBI Taxonomy" id="299308"/>
    <lineage>
        <taxon>Archaea</taxon>
        <taxon>Methanobacteriati</taxon>
        <taxon>Methanobacteriota</taxon>
        <taxon>Stenosarchaea group</taxon>
        <taxon>Methanomicrobia</taxon>
        <taxon>Methanomicrobiales</taxon>
        <taxon>Methanomicrobiaceae</taxon>
        <taxon>Methanofollis</taxon>
    </lineage>
</organism>
<proteinExistence type="inferred from homology"/>
<evidence type="ECO:0000256" key="8">
    <source>
        <dbReference type="ARBA" id="ARBA00023204"/>
    </source>
</evidence>
<keyword evidence="2" id="KW-0004">4Fe-4S</keyword>
<keyword evidence="9" id="KW-0326">Glycosidase</keyword>
<dbReference type="GO" id="GO:0019104">
    <property type="term" value="F:DNA N-glycosylase activity"/>
    <property type="evidence" value="ECO:0007669"/>
    <property type="project" value="UniProtKB-ARBA"/>
</dbReference>
<accession>A0A8G1EFL9</accession>
<comment type="similarity">
    <text evidence="1">Belongs to the Nth/MutY family.</text>
</comment>
<keyword evidence="6" id="KW-0408">Iron</keyword>
<dbReference type="GO" id="GO:0006284">
    <property type="term" value="P:base-excision repair"/>
    <property type="evidence" value="ECO:0007669"/>
    <property type="project" value="InterPro"/>
</dbReference>
<dbReference type="Proteomes" id="UP000826709">
    <property type="component" value="Chromosome"/>
</dbReference>
<dbReference type="Gene3D" id="1.10.340.30">
    <property type="entry name" value="Hypothetical protein, domain 2"/>
    <property type="match status" value="1"/>
</dbReference>
<dbReference type="PANTHER" id="PTHR10359:SF19">
    <property type="entry name" value="DNA REPAIR GLYCOSYLASE MJ1434-RELATED"/>
    <property type="match status" value="1"/>
</dbReference>
<dbReference type="GO" id="GO:0003677">
    <property type="term" value="F:DNA binding"/>
    <property type="evidence" value="ECO:0007669"/>
    <property type="project" value="InterPro"/>
</dbReference>
<protein>
    <submittedName>
        <fullName evidence="11">Fe-S cluster assembly protein HesB</fullName>
    </submittedName>
</protein>